<name>A0A0K3CPY2_CALVI</name>
<reference evidence="3" key="2">
    <citation type="journal article" date="2015" name="J. Evol. Biol.">
        <title>The achaete-scute complex in Diptera: patterns of non-coding sequence evolution.</title>
        <authorList>
            <person name="Negre B."/>
            <person name="Simpson P."/>
        </authorList>
    </citation>
    <scope>NUCLEOTIDE SEQUENCE</scope>
</reference>
<dbReference type="Pfam" id="PF23055">
    <property type="entry name" value="DUF7041"/>
    <property type="match status" value="1"/>
</dbReference>
<evidence type="ECO:0000256" key="1">
    <source>
        <dbReference type="SAM" id="MobiDB-lite"/>
    </source>
</evidence>
<feature type="region of interest" description="Disordered" evidence="1">
    <location>
        <begin position="213"/>
        <end position="239"/>
    </location>
</feature>
<evidence type="ECO:0000313" key="3">
    <source>
        <dbReference type="EMBL" id="CTR11709.1"/>
    </source>
</evidence>
<dbReference type="InterPro" id="IPR055469">
    <property type="entry name" value="DUF7041"/>
</dbReference>
<accession>A0A0K3CPY2</accession>
<dbReference type="PANTHER" id="PTHR33327">
    <property type="entry name" value="ENDONUCLEASE"/>
    <property type="match status" value="1"/>
</dbReference>
<dbReference type="PANTHER" id="PTHR33327:SF3">
    <property type="entry name" value="RNA-DIRECTED DNA POLYMERASE"/>
    <property type="match status" value="1"/>
</dbReference>
<reference evidence="3" key="1">
    <citation type="journal article" date="2013" name="Mob. DNA">
        <title>Diversity of transposable elements and repeats in a 600 kb region of the fly Calliphora vicina.</title>
        <authorList>
            <person name="Negre B."/>
            <person name="Simpson P."/>
        </authorList>
    </citation>
    <scope>NUCLEOTIDE SEQUENCE</scope>
</reference>
<dbReference type="AlphaFoldDB" id="A0A0K3CPY2"/>
<feature type="domain" description="DUF7041" evidence="2">
    <location>
        <begin position="29"/>
        <end position="114"/>
    </location>
</feature>
<evidence type="ECO:0000259" key="2">
    <source>
        <dbReference type="Pfam" id="PF23055"/>
    </source>
</evidence>
<protein>
    <recommendedName>
        <fullName evidence="2">DUF7041 domain-containing protein</fullName>
    </recommendedName>
</protein>
<dbReference type="EMBL" id="LN877232">
    <property type="protein sequence ID" value="CTR11709.1"/>
    <property type="molecule type" value="Genomic_DNA"/>
</dbReference>
<organism evidence="3">
    <name type="scientific">Calliphora vicina</name>
    <name type="common">Blue blowfly</name>
    <name type="synonym">Calliphora erythrocephala</name>
    <dbReference type="NCBI Taxonomy" id="7373"/>
    <lineage>
        <taxon>Eukaryota</taxon>
        <taxon>Metazoa</taxon>
        <taxon>Ecdysozoa</taxon>
        <taxon>Arthropoda</taxon>
        <taxon>Hexapoda</taxon>
        <taxon>Insecta</taxon>
        <taxon>Pterygota</taxon>
        <taxon>Neoptera</taxon>
        <taxon>Endopterygota</taxon>
        <taxon>Diptera</taxon>
        <taxon>Brachycera</taxon>
        <taxon>Muscomorpha</taxon>
        <taxon>Oestroidea</taxon>
        <taxon>Calliphoridae</taxon>
        <taxon>Calliphorinae</taxon>
        <taxon>Calliphora</taxon>
    </lineage>
</organism>
<proteinExistence type="predicted"/>
<sequence>MSSPERTASTSNIGDAPSAYIAASSIQKLPPFWKENPKLWFMQIESIFGISGITRDETKFQYVIGNIDSNFLPHISDILESPPSDGTTKYQAVKDRLIGTFSESQESKLRRLLKSHQLGDQKPSHFLQIMRNIASGQLNDSLLKTLFLEQLPEDVRSILVISQVSDVSALAHQADKIMSLRSPQLFEMKSTPENADISMLCQKIDALEKKVNSFTRSRSTERQNRNSSISGKSRNRSKSRNKDWCWYHNRFAEKATKCIKPCSFSKN</sequence>